<evidence type="ECO:0000259" key="1">
    <source>
        <dbReference type="Pfam" id="PF13976"/>
    </source>
</evidence>
<keyword evidence="3" id="KW-1185">Reference proteome</keyword>
<dbReference type="Pfam" id="PF13976">
    <property type="entry name" value="gag_pre-integrs"/>
    <property type="match status" value="1"/>
</dbReference>
<evidence type="ECO:0000313" key="2">
    <source>
        <dbReference type="EMBL" id="WVZ54478.1"/>
    </source>
</evidence>
<dbReference type="Proteomes" id="UP001341281">
    <property type="component" value="Chromosome 01"/>
</dbReference>
<dbReference type="GO" id="GO:0003676">
    <property type="term" value="F:nucleic acid binding"/>
    <property type="evidence" value="ECO:0007669"/>
    <property type="project" value="InterPro"/>
</dbReference>
<gene>
    <name evidence="2" type="ORF">U9M48_005265</name>
</gene>
<dbReference type="PANTHER" id="PTHR42648:SF26">
    <property type="entry name" value="INTEGRASE CATALYTIC DOMAIN-CONTAINING PROTEIN"/>
    <property type="match status" value="1"/>
</dbReference>
<accession>A0AAQ3PV64</accession>
<organism evidence="2 3">
    <name type="scientific">Paspalum notatum var. saurae</name>
    <dbReference type="NCBI Taxonomy" id="547442"/>
    <lineage>
        <taxon>Eukaryota</taxon>
        <taxon>Viridiplantae</taxon>
        <taxon>Streptophyta</taxon>
        <taxon>Embryophyta</taxon>
        <taxon>Tracheophyta</taxon>
        <taxon>Spermatophyta</taxon>
        <taxon>Magnoliopsida</taxon>
        <taxon>Liliopsida</taxon>
        <taxon>Poales</taxon>
        <taxon>Poaceae</taxon>
        <taxon>PACMAD clade</taxon>
        <taxon>Panicoideae</taxon>
        <taxon>Andropogonodae</taxon>
        <taxon>Paspaleae</taxon>
        <taxon>Paspalinae</taxon>
        <taxon>Paspalum</taxon>
    </lineage>
</organism>
<dbReference type="InterPro" id="IPR025724">
    <property type="entry name" value="GAG-pre-integrase_dom"/>
</dbReference>
<dbReference type="InterPro" id="IPR039537">
    <property type="entry name" value="Retrotran_Ty1/copia-like"/>
</dbReference>
<sequence length="245" mass="27412">MDSVGTHGSFRLRNVLIASNMVHNLLSIRHFTTDNSCSVEFDSSGLTVKDLVSRRQLLRCESTGPLYTLRLPTSAASPSTSSLSVAFTATTSTTWHRRLGHPGRDILAQLNRSADVPCTRTPDEHLCHACQLGRHVRLPFSTSSSHADHIFDLVHCDLWTSPILSISCYKYYLVVTFLLRSKSETFSTISHFFVWVSTQFSLTIKAVQCDNGREFDNNASRSFFLSHGVQLHMSCPYTSPPERQG</sequence>
<dbReference type="PANTHER" id="PTHR42648">
    <property type="entry name" value="TRANSPOSASE, PUTATIVE-RELATED"/>
    <property type="match status" value="1"/>
</dbReference>
<dbReference type="AlphaFoldDB" id="A0AAQ3PV64"/>
<dbReference type="SUPFAM" id="SSF53098">
    <property type="entry name" value="Ribonuclease H-like"/>
    <property type="match status" value="1"/>
</dbReference>
<dbReference type="EMBL" id="CP144745">
    <property type="protein sequence ID" value="WVZ54478.1"/>
    <property type="molecule type" value="Genomic_DNA"/>
</dbReference>
<name>A0AAQ3PV64_PASNO</name>
<proteinExistence type="predicted"/>
<dbReference type="InterPro" id="IPR036397">
    <property type="entry name" value="RNaseH_sf"/>
</dbReference>
<dbReference type="InterPro" id="IPR012337">
    <property type="entry name" value="RNaseH-like_sf"/>
</dbReference>
<dbReference type="Gene3D" id="3.30.420.10">
    <property type="entry name" value="Ribonuclease H-like superfamily/Ribonuclease H"/>
    <property type="match status" value="1"/>
</dbReference>
<reference evidence="2 3" key="1">
    <citation type="submission" date="2024-02" db="EMBL/GenBank/DDBJ databases">
        <title>High-quality chromosome-scale genome assembly of Pensacola bahiagrass (Paspalum notatum Flugge var. saurae).</title>
        <authorList>
            <person name="Vega J.M."/>
            <person name="Podio M."/>
            <person name="Orjuela J."/>
            <person name="Siena L.A."/>
            <person name="Pessino S.C."/>
            <person name="Combes M.C."/>
            <person name="Mariac C."/>
            <person name="Albertini E."/>
            <person name="Pupilli F."/>
            <person name="Ortiz J.P.A."/>
            <person name="Leblanc O."/>
        </authorList>
    </citation>
    <scope>NUCLEOTIDE SEQUENCE [LARGE SCALE GENOMIC DNA]</scope>
    <source>
        <strain evidence="2">R1</strain>
        <tissue evidence="2">Leaf</tissue>
    </source>
</reference>
<evidence type="ECO:0000313" key="3">
    <source>
        <dbReference type="Proteomes" id="UP001341281"/>
    </source>
</evidence>
<protein>
    <recommendedName>
        <fullName evidence="1">GAG-pre-integrase domain-containing protein</fullName>
    </recommendedName>
</protein>
<feature type="domain" description="GAG-pre-integrase" evidence="1">
    <location>
        <begin position="66"/>
        <end position="135"/>
    </location>
</feature>